<organism evidence="2 3">
    <name type="scientific">Thelephora terrestris</name>
    <dbReference type="NCBI Taxonomy" id="56493"/>
    <lineage>
        <taxon>Eukaryota</taxon>
        <taxon>Fungi</taxon>
        <taxon>Dikarya</taxon>
        <taxon>Basidiomycota</taxon>
        <taxon>Agaricomycotina</taxon>
        <taxon>Agaricomycetes</taxon>
        <taxon>Thelephorales</taxon>
        <taxon>Thelephoraceae</taxon>
        <taxon>Thelephora</taxon>
    </lineage>
</organism>
<name>A0A9P6HLK9_9AGAM</name>
<gene>
    <name evidence="2" type="ORF">BJ322DRAFT_552634</name>
</gene>
<dbReference type="EMBL" id="WIUZ02000003">
    <property type="protein sequence ID" value="KAF9789709.1"/>
    <property type="molecule type" value="Genomic_DNA"/>
</dbReference>
<keyword evidence="1" id="KW-0812">Transmembrane</keyword>
<evidence type="ECO:0000313" key="3">
    <source>
        <dbReference type="Proteomes" id="UP000736335"/>
    </source>
</evidence>
<reference evidence="2" key="2">
    <citation type="submission" date="2020-11" db="EMBL/GenBank/DDBJ databases">
        <authorList>
            <consortium name="DOE Joint Genome Institute"/>
            <person name="Kuo A."/>
            <person name="Miyauchi S."/>
            <person name="Kiss E."/>
            <person name="Drula E."/>
            <person name="Kohler A."/>
            <person name="Sanchez-Garcia M."/>
            <person name="Andreopoulos B."/>
            <person name="Barry K.W."/>
            <person name="Bonito G."/>
            <person name="Buee M."/>
            <person name="Carver A."/>
            <person name="Chen C."/>
            <person name="Cichocki N."/>
            <person name="Clum A."/>
            <person name="Culley D."/>
            <person name="Crous P.W."/>
            <person name="Fauchery L."/>
            <person name="Girlanda M."/>
            <person name="Hayes R."/>
            <person name="Keri Z."/>
            <person name="Labutti K."/>
            <person name="Lipzen A."/>
            <person name="Lombard V."/>
            <person name="Magnuson J."/>
            <person name="Maillard F."/>
            <person name="Morin E."/>
            <person name="Murat C."/>
            <person name="Nolan M."/>
            <person name="Ohm R."/>
            <person name="Pangilinan J."/>
            <person name="Pereira M."/>
            <person name="Perotto S."/>
            <person name="Peter M."/>
            <person name="Riley R."/>
            <person name="Sitrit Y."/>
            <person name="Stielow B."/>
            <person name="Szollosi G."/>
            <person name="Zifcakova L."/>
            <person name="Stursova M."/>
            <person name="Spatafora J.W."/>
            <person name="Tedersoo L."/>
            <person name="Vaario L.-M."/>
            <person name="Yamada A."/>
            <person name="Yan M."/>
            <person name="Wang P."/>
            <person name="Xu J."/>
            <person name="Bruns T."/>
            <person name="Baldrian P."/>
            <person name="Vilgalys R."/>
            <person name="Henrissat B."/>
            <person name="Grigoriev I.V."/>
            <person name="Hibbett D."/>
            <person name="Nagy L.G."/>
            <person name="Martin F.M."/>
        </authorList>
    </citation>
    <scope>NUCLEOTIDE SEQUENCE</scope>
    <source>
        <strain evidence="2">UH-Tt-Lm1</strain>
    </source>
</reference>
<evidence type="ECO:0000313" key="2">
    <source>
        <dbReference type="EMBL" id="KAF9789709.1"/>
    </source>
</evidence>
<sequence>MYQLPDPAVEAILNDHLCDVYQLADPAVEAILNEWHLQEYAPPNTDIQEWICTIETLCDTYGVPDTQRPQCATRFIKSELRNELENVLRDSRTQFGPVHWTQFVNFMVALDRKFREAWEALPFYKKYPKSTGAALGITGTVLMAPVAIVGAVLAPPVVIVGAITAVGSASVGVAAGILATTIQYVVYGDTQGGLFSLLQSAGATMVLPSVGTILSDSIACGPGPGGAGPPPYNQVNPDGYLLTLQALQAIVKSWHTPPYNPPGTGAAHWLSRQHHFCEEYGVPVKQQAQCAMHHMGDDCREAAYAAGCHDMSWDRFTTWLLKYDEIVRMSANSNYFCLPCQM</sequence>
<comment type="caution">
    <text evidence="2">The sequence shown here is derived from an EMBL/GenBank/DDBJ whole genome shotgun (WGS) entry which is preliminary data.</text>
</comment>
<accession>A0A9P6HLK9</accession>
<reference evidence="2" key="1">
    <citation type="journal article" date="2020" name="Nat. Commun.">
        <title>Large-scale genome sequencing of mycorrhizal fungi provides insights into the early evolution of symbiotic traits.</title>
        <authorList>
            <person name="Miyauchi S."/>
            <person name="Kiss E."/>
            <person name="Kuo A."/>
            <person name="Drula E."/>
            <person name="Kohler A."/>
            <person name="Sanchez-Garcia M."/>
            <person name="Morin E."/>
            <person name="Andreopoulos B."/>
            <person name="Barry K.W."/>
            <person name="Bonito G."/>
            <person name="Buee M."/>
            <person name="Carver A."/>
            <person name="Chen C."/>
            <person name="Cichocki N."/>
            <person name="Clum A."/>
            <person name="Culley D."/>
            <person name="Crous P.W."/>
            <person name="Fauchery L."/>
            <person name="Girlanda M."/>
            <person name="Hayes R.D."/>
            <person name="Keri Z."/>
            <person name="LaButti K."/>
            <person name="Lipzen A."/>
            <person name="Lombard V."/>
            <person name="Magnuson J."/>
            <person name="Maillard F."/>
            <person name="Murat C."/>
            <person name="Nolan M."/>
            <person name="Ohm R.A."/>
            <person name="Pangilinan J."/>
            <person name="Pereira M.F."/>
            <person name="Perotto S."/>
            <person name="Peter M."/>
            <person name="Pfister S."/>
            <person name="Riley R."/>
            <person name="Sitrit Y."/>
            <person name="Stielow J.B."/>
            <person name="Szollosi G."/>
            <person name="Zifcakova L."/>
            <person name="Stursova M."/>
            <person name="Spatafora J.W."/>
            <person name="Tedersoo L."/>
            <person name="Vaario L.M."/>
            <person name="Yamada A."/>
            <person name="Yan M."/>
            <person name="Wang P."/>
            <person name="Xu J."/>
            <person name="Bruns T."/>
            <person name="Baldrian P."/>
            <person name="Vilgalys R."/>
            <person name="Dunand C."/>
            <person name="Henrissat B."/>
            <person name="Grigoriev I.V."/>
            <person name="Hibbett D."/>
            <person name="Nagy L.G."/>
            <person name="Martin F.M."/>
        </authorList>
    </citation>
    <scope>NUCLEOTIDE SEQUENCE</scope>
    <source>
        <strain evidence="2">UH-Tt-Lm1</strain>
    </source>
</reference>
<keyword evidence="1" id="KW-0472">Membrane</keyword>
<dbReference type="AlphaFoldDB" id="A0A9P6HLK9"/>
<keyword evidence="1" id="KW-1133">Transmembrane helix</keyword>
<feature type="transmembrane region" description="Helical" evidence="1">
    <location>
        <begin position="133"/>
        <end position="153"/>
    </location>
</feature>
<protein>
    <submittedName>
        <fullName evidence="2">Uncharacterized protein</fullName>
    </submittedName>
</protein>
<feature type="transmembrane region" description="Helical" evidence="1">
    <location>
        <begin position="159"/>
        <end position="187"/>
    </location>
</feature>
<keyword evidence="3" id="KW-1185">Reference proteome</keyword>
<proteinExistence type="predicted"/>
<dbReference type="OrthoDB" id="3068660at2759"/>
<dbReference type="Proteomes" id="UP000736335">
    <property type="component" value="Unassembled WGS sequence"/>
</dbReference>
<evidence type="ECO:0000256" key="1">
    <source>
        <dbReference type="SAM" id="Phobius"/>
    </source>
</evidence>